<comment type="caution">
    <text evidence="1">The sequence shown here is derived from an EMBL/GenBank/DDBJ whole genome shotgun (WGS) entry which is preliminary data.</text>
</comment>
<dbReference type="InterPro" id="IPR002636">
    <property type="entry name" value="DUF29"/>
</dbReference>
<protein>
    <submittedName>
        <fullName evidence="1">DUF29 domain-containing protein</fullName>
    </submittedName>
</protein>
<dbReference type="PANTHER" id="PTHR34235">
    <property type="entry name" value="SLR1203 PROTEIN-RELATED"/>
    <property type="match status" value="1"/>
</dbReference>
<dbReference type="Pfam" id="PF01724">
    <property type="entry name" value="DUF29"/>
    <property type="match status" value="1"/>
</dbReference>
<evidence type="ECO:0000313" key="2">
    <source>
        <dbReference type="Proteomes" id="UP000660381"/>
    </source>
</evidence>
<accession>A0ABR8JA58</accession>
<dbReference type="RefSeq" id="WP_190909202.1">
    <property type="nucleotide sequence ID" value="NZ_JACJTQ010000078.1"/>
</dbReference>
<dbReference type="Gene3D" id="1.20.1220.20">
    <property type="entry name" value="Uncharcterised protein PF01724"/>
    <property type="match status" value="1"/>
</dbReference>
<dbReference type="EMBL" id="JACJTQ010000078">
    <property type="protein sequence ID" value="MBD2695110.1"/>
    <property type="molecule type" value="Genomic_DNA"/>
</dbReference>
<evidence type="ECO:0000313" key="1">
    <source>
        <dbReference type="EMBL" id="MBD2695110.1"/>
    </source>
</evidence>
<dbReference type="Proteomes" id="UP000660381">
    <property type="component" value="Unassembled WGS sequence"/>
</dbReference>
<gene>
    <name evidence="1" type="ORF">H6G68_25835</name>
</gene>
<keyword evidence="2" id="KW-1185">Reference proteome</keyword>
<organism evidence="1 2">
    <name type="scientific">Anabaena catenula FACHB-362</name>
    <dbReference type="NCBI Taxonomy" id="2692877"/>
    <lineage>
        <taxon>Bacteria</taxon>
        <taxon>Bacillati</taxon>
        <taxon>Cyanobacteriota</taxon>
        <taxon>Cyanophyceae</taxon>
        <taxon>Nostocales</taxon>
        <taxon>Nostocaceae</taxon>
        <taxon>Anabaena</taxon>
    </lineage>
</organism>
<reference evidence="1 2" key="1">
    <citation type="journal article" date="2020" name="ISME J.">
        <title>Comparative genomics reveals insights into cyanobacterial evolution and habitat adaptation.</title>
        <authorList>
            <person name="Chen M.Y."/>
            <person name="Teng W.K."/>
            <person name="Zhao L."/>
            <person name="Hu C.X."/>
            <person name="Zhou Y.K."/>
            <person name="Han B.P."/>
            <person name="Song L.R."/>
            <person name="Shu W.S."/>
        </authorList>
    </citation>
    <scope>NUCLEOTIDE SEQUENCE [LARGE SCALE GENOMIC DNA]</scope>
    <source>
        <strain evidence="1 2">FACHB-362</strain>
    </source>
</reference>
<sequence length="149" mass="17224">MVSISKKAIQLYDTDFVAWTQQTAELIRAGKWDGVDWNAVVKEIESLGKLDQRELKSRLEVLLQHLLKWQYQPSMRSGSWQNTIAEQRNRIEDLLQDSPSLNPYLEEVLADCYRRGKKLASNETGISQDIFPADLPYTVNQILNIEFLP</sequence>
<proteinExistence type="predicted"/>
<name>A0ABR8JA58_9NOST</name>